<evidence type="ECO:0000256" key="4">
    <source>
        <dbReference type="ARBA" id="ARBA00023180"/>
    </source>
</evidence>
<feature type="signal peptide" evidence="7">
    <location>
        <begin position="1"/>
        <end position="20"/>
    </location>
</feature>
<name>A0AAW1LHY6_POPJA</name>
<dbReference type="AlphaFoldDB" id="A0AAW1LHY6"/>
<evidence type="ECO:0000256" key="1">
    <source>
        <dbReference type="ARBA" id="ARBA00010838"/>
    </source>
</evidence>
<protein>
    <submittedName>
        <fullName evidence="8">Glycosyl hydrolase family 1</fullName>
    </submittedName>
</protein>
<keyword evidence="4" id="KW-0325">Glycoprotein</keyword>
<dbReference type="Proteomes" id="UP001458880">
    <property type="component" value="Unassembled WGS sequence"/>
</dbReference>
<reference evidence="8 9" key="1">
    <citation type="journal article" date="2024" name="BMC Genomics">
        <title>De novo assembly and annotation of Popillia japonica's genome with initial clues to its potential as an invasive pest.</title>
        <authorList>
            <person name="Cucini C."/>
            <person name="Boschi S."/>
            <person name="Funari R."/>
            <person name="Cardaioli E."/>
            <person name="Iannotti N."/>
            <person name="Marturano G."/>
            <person name="Paoli F."/>
            <person name="Bruttini M."/>
            <person name="Carapelli A."/>
            <person name="Frati F."/>
            <person name="Nardi F."/>
        </authorList>
    </citation>
    <scope>NUCLEOTIDE SEQUENCE [LARGE SCALE GENOMIC DNA]</scope>
    <source>
        <strain evidence="8">DMR45628</strain>
    </source>
</reference>
<dbReference type="PROSITE" id="PS00653">
    <property type="entry name" value="GLYCOSYL_HYDROL_F1_2"/>
    <property type="match status" value="1"/>
</dbReference>
<feature type="chain" id="PRO_5043654373" evidence="7">
    <location>
        <begin position="21"/>
        <end position="511"/>
    </location>
</feature>
<dbReference type="InterPro" id="IPR001360">
    <property type="entry name" value="Glyco_hydro_1"/>
</dbReference>
<keyword evidence="9" id="KW-1185">Reference proteome</keyword>
<evidence type="ECO:0000313" key="9">
    <source>
        <dbReference type="Proteomes" id="UP001458880"/>
    </source>
</evidence>
<dbReference type="InterPro" id="IPR017853">
    <property type="entry name" value="GH"/>
</dbReference>
<dbReference type="PRINTS" id="PR00131">
    <property type="entry name" value="GLHYDRLASE1"/>
</dbReference>
<comment type="subunit">
    <text evidence="2">Homodimer.</text>
</comment>
<dbReference type="GO" id="GO:0005975">
    <property type="term" value="P:carbohydrate metabolic process"/>
    <property type="evidence" value="ECO:0007669"/>
    <property type="project" value="InterPro"/>
</dbReference>
<organism evidence="8 9">
    <name type="scientific">Popillia japonica</name>
    <name type="common">Japanese beetle</name>
    <dbReference type="NCBI Taxonomy" id="7064"/>
    <lineage>
        <taxon>Eukaryota</taxon>
        <taxon>Metazoa</taxon>
        <taxon>Ecdysozoa</taxon>
        <taxon>Arthropoda</taxon>
        <taxon>Hexapoda</taxon>
        <taxon>Insecta</taxon>
        <taxon>Pterygota</taxon>
        <taxon>Neoptera</taxon>
        <taxon>Endopterygota</taxon>
        <taxon>Coleoptera</taxon>
        <taxon>Polyphaga</taxon>
        <taxon>Scarabaeiformia</taxon>
        <taxon>Scarabaeidae</taxon>
        <taxon>Rutelinae</taxon>
        <taxon>Popillia</taxon>
    </lineage>
</organism>
<evidence type="ECO:0000313" key="8">
    <source>
        <dbReference type="EMBL" id="KAK9732351.1"/>
    </source>
</evidence>
<dbReference type="PANTHER" id="PTHR10353">
    <property type="entry name" value="GLYCOSYL HYDROLASE"/>
    <property type="match status" value="1"/>
</dbReference>
<gene>
    <name evidence="8" type="ORF">QE152_g12855</name>
</gene>
<evidence type="ECO:0000256" key="2">
    <source>
        <dbReference type="ARBA" id="ARBA00011738"/>
    </source>
</evidence>
<dbReference type="GO" id="GO:0008422">
    <property type="term" value="F:beta-glucosidase activity"/>
    <property type="evidence" value="ECO:0007669"/>
    <property type="project" value="TreeGrafter"/>
</dbReference>
<keyword evidence="7" id="KW-0732">Signal</keyword>
<dbReference type="FunFam" id="3.20.20.80:FF:000013">
    <property type="entry name" value="lactase-phlorizin hydrolase"/>
    <property type="match status" value="1"/>
</dbReference>
<accession>A0AAW1LHY6</accession>
<evidence type="ECO:0000256" key="5">
    <source>
        <dbReference type="ARBA" id="ARBA00023295"/>
    </source>
</evidence>
<comment type="similarity">
    <text evidence="1 6">Belongs to the glycosyl hydrolase 1 family.</text>
</comment>
<dbReference type="Pfam" id="PF00232">
    <property type="entry name" value="Glyco_hydro_1"/>
    <property type="match status" value="2"/>
</dbReference>
<dbReference type="SUPFAM" id="SSF51445">
    <property type="entry name" value="(Trans)glycosidases"/>
    <property type="match status" value="1"/>
</dbReference>
<dbReference type="Gene3D" id="3.20.20.80">
    <property type="entry name" value="Glycosidases"/>
    <property type="match status" value="1"/>
</dbReference>
<evidence type="ECO:0000256" key="7">
    <source>
        <dbReference type="SAM" id="SignalP"/>
    </source>
</evidence>
<keyword evidence="3 8" id="KW-0378">Hydrolase</keyword>
<dbReference type="EMBL" id="JASPKY010000119">
    <property type="protein sequence ID" value="KAK9732351.1"/>
    <property type="molecule type" value="Genomic_DNA"/>
</dbReference>
<sequence length="511" mass="58531">MRQCLLIIFLIFLKSSTTLGEKLNTNPFPKDFLFGVTSSAYQIEGGWTEDGKSPNVWDKSTHDNPEKILDKSNGDVSCNSYKNYKSDIEALKDLNIDVYKFSLSMSRVVPFGKMNHAGLDKFSLSMSRVVPFGKMNHAGLEYYNKLIDDLVAINVKPMVVLFHWDTPEDLQKMGGWTNPFMAKYFVEYARIAFETFGDRVKYWITFNDPFNFCLRTNTNGNFPPYDVMDYRLTYLCSYVILKAHADVYRLYNNSFKHIQNGMLSMSLESPWFEPASAKPSDIKAAENLFTYTLGQFADPIFNNGQYPAAMQDDISSMSLAEGYLTNRLPKFTNDEITHIRNSADFFALNCNAEIKVYGKNYNESDPSSIYKDAGVEPIFKEGWNVSSSWIKATPLAFRKILKKIKADYKNVPIYVTECGFPDGGESEDYDRIQFHQSYLSSLLDSIHEDKVTVIGYNVRSLMDCFEWNEGYTAKYGLYQADDKTRTPKLSSVAYKEIIHNRKLPADLIKKP</sequence>
<dbReference type="PANTHER" id="PTHR10353:SF36">
    <property type="entry name" value="LP05116P"/>
    <property type="match status" value="1"/>
</dbReference>
<dbReference type="InterPro" id="IPR033132">
    <property type="entry name" value="GH_1_N_CS"/>
</dbReference>
<proteinExistence type="inferred from homology"/>
<evidence type="ECO:0000256" key="3">
    <source>
        <dbReference type="ARBA" id="ARBA00022801"/>
    </source>
</evidence>
<comment type="caution">
    <text evidence="8">The sequence shown here is derived from an EMBL/GenBank/DDBJ whole genome shotgun (WGS) entry which is preliminary data.</text>
</comment>
<keyword evidence="5" id="KW-0326">Glycosidase</keyword>
<evidence type="ECO:0000256" key="6">
    <source>
        <dbReference type="RuleBase" id="RU003690"/>
    </source>
</evidence>